<reference evidence="3" key="1">
    <citation type="journal article" date="2015" name="Proc. Natl. Acad. Sci. U.S.A.">
        <title>Genome sequencing of adzuki bean (Vigna angularis) provides insight into high starch and low fat accumulation and domestication.</title>
        <authorList>
            <person name="Yang K."/>
            <person name="Tian Z."/>
            <person name="Chen C."/>
            <person name="Luo L."/>
            <person name="Zhao B."/>
            <person name="Wang Z."/>
            <person name="Yu L."/>
            <person name="Li Y."/>
            <person name="Sun Y."/>
            <person name="Li W."/>
            <person name="Chen Y."/>
            <person name="Li Y."/>
            <person name="Zhang Y."/>
            <person name="Ai D."/>
            <person name="Zhao J."/>
            <person name="Shang C."/>
            <person name="Ma Y."/>
            <person name="Wu B."/>
            <person name="Wang M."/>
            <person name="Gao L."/>
            <person name="Sun D."/>
            <person name="Zhang P."/>
            <person name="Guo F."/>
            <person name="Wang W."/>
            <person name="Li Y."/>
            <person name="Wang J."/>
            <person name="Varshney R.K."/>
            <person name="Wang J."/>
            <person name="Ling H.Q."/>
            <person name="Wan P."/>
        </authorList>
    </citation>
    <scope>NUCLEOTIDE SEQUENCE</scope>
    <source>
        <strain evidence="3">cv. Jingnong 6</strain>
    </source>
</reference>
<feature type="region of interest" description="Disordered" evidence="1">
    <location>
        <begin position="73"/>
        <end position="110"/>
    </location>
</feature>
<evidence type="ECO:0000313" key="2">
    <source>
        <dbReference type="EMBL" id="KOM48171.1"/>
    </source>
</evidence>
<organism evidence="2 3">
    <name type="scientific">Phaseolus angularis</name>
    <name type="common">Azuki bean</name>
    <name type="synonym">Vigna angularis</name>
    <dbReference type="NCBI Taxonomy" id="3914"/>
    <lineage>
        <taxon>Eukaryota</taxon>
        <taxon>Viridiplantae</taxon>
        <taxon>Streptophyta</taxon>
        <taxon>Embryophyta</taxon>
        <taxon>Tracheophyta</taxon>
        <taxon>Spermatophyta</taxon>
        <taxon>Magnoliopsida</taxon>
        <taxon>eudicotyledons</taxon>
        <taxon>Gunneridae</taxon>
        <taxon>Pentapetalae</taxon>
        <taxon>rosids</taxon>
        <taxon>fabids</taxon>
        <taxon>Fabales</taxon>
        <taxon>Fabaceae</taxon>
        <taxon>Papilionoideae</taxon>
        <taxon>50 kb inversion clade</taxon>
        <taxon>NPAAA clade</taxon>
        <taxon>indigoferoid/millettioid clade</taxon>
        <taxon>Phaseoleae</taxon>
        <taxon>Vigna</taxon>
    </lineage>
</organism>
<feature type="compositionally biased region" description="Acidic residues" evidence="1">
    <location>
        <begin position="79"/>
        <end position="110"/>
    </location>
</feature>
<proteinExistence type="predicted"/>
<name>A0A0L9UZP1_PHAAN</name>
<gene>
    <name evidence="2" type="ORF">LR48_Vigan07g187500</name>
</gene>
<evidence type="ECO:0000256" key="1">
    <source>
        <dbReference type="SAM" id="MobiDB-lite"/>
    </source>
</evidence>
<accession>A0A0L9UZP1</accession>
<dbReference type="AlphaFoldDB" id="A0A0L9UZP1"/>
<protein>
    <submittedName>
        <fullName evidence="2">Uncharacterized protein</fullName>
    </submittedName>
</protein>
<sequence length="110" mass="12747">MRLRHGENAWVFKNENLNEEETHSVDASSAASSFRPKTEFKKFMVRQMHSLSTLYQSQFDKIDKDITIIQEKLGIQSLNDDDDEEEENDEDEKVAMEEDGEGDDGDDNEE</sequence>
<evidence type="ECO:0000313" key="3">
    <source>
        <dbReference type="Proteomes" id="UP000053144"/>
    </source>
</evidence>
<dbReference type="Gramene" id="KOM48171">
    <property type="protein sequence ID" value="KOM48171"/>
    <property type="gene ID" value="LR48_Vigan07g187500"/>
</dbReference>
<dbReference type="Proteomes" id="UP000053144">
    <property type="component" value="Chromosome 7"/>
</dbReference>
<dbReference type="EMBL" id="CM003377">
    <property type="protein sequence ID" value="KOM48171.1"/>
    <property type="molecule type" value="Genomic_DNA"/>
</dbReference>